<feature type="domain" description="Beta-Casp" evidence="3">
    <location>
        <begin position="254"/>
        <end position="379"/>
    </location>
</feature>
<gene>
    <name evidence="4" type="ORF">PYK22_02785</name>
</gene>
<dbReference type="Pfam" id="PF07521">
    <property type="entry name" value="RMMBL"/>
    <property type="match status" value="1"/>
</dbReference>
<dbReference type="SUPFAM" id="SSF56281">
    <property type="entry name" value="Metallo-hydrolase/oxidoreductase"/>
    <property type="match status" value="1"/>
</dbReference>
<proteinExistence type="predicted"/>
<dbReference type="InterPro" id="IPR036866">
    <property type="entry name" value="RibonucZ/Hydroxyglut_hydro"/>
</dbReference>
<reference evidence="4 5" key="2">
    <citation type="submission" date="2015-01" db="EMBL/GenBank/DDBJ databases">
        <title>Complete genome sequence of Pyrinomonas methylaliphatogenes type strain K22T.</title>
        <authorList>
            <person name="Lee K.C.Y."/>
            <person name="Power J.F."/>
            <person name="Dunfield P.F."/>
            <person name="Morgan X.C."/>
            <person name="Huttenhower C."/>
            <person name="Stott M.B."/>
        </authorList>
    </citation>
    <scope>NUCLEOTIDE SEQUENCE [LARGE SCALE GENOMIC DNA]</scope>
    <source>
        <strain evidence="4 5">K22</strain>
    </source>
</reference>
<dbReference type="GO" id="GO:0004527">
    <property type="term" value="F:exonuclease activity"/>
    <property type="evidence" value="ECO:0007669"/>
    <property type="project" value="UniProtKB-KW"/>
</dbReference>
<dbReference type="AlphaFoldDB" id="A0A0B6X094"/>
<evidence type="ECO:0000313" key="4">
    <source>
        <dbReference type="EMBL" id="CDM66751.1"/>
    </source>
</evidence>
<dbReference type="CDD" id="cd16295">
    <property type="entry name" value="TTHA0252-CPSF-like_MBL-fold"/>
    <property type="match status" value="1"/>
</dbReference>
<keyword evidence="1" id="KW-0378">Hydrolase</keyword>
<dbReference type="InterPro" id="IPR001279">
    <property type="entry name" value="Metallo-B-lactamas"/>
</dbReference>
<evidence type="ECO:0000259" key="2">
    <source>
        <dbReference type="SMART" id="SM00849"/>
    </source>
</evidence>
<dbReference type="Pfam" id="PF00753">
    <property type="entry name" value="Lactamase_B"/>
    <property type="match status" value="1"/>
</dbReference>
<dbReference type="InterPro" id="IPR022712">
    <property type="entry name" value="Beta_Casp"/>
</dbReference>
<organism evidence="4 5">
    <name type="scientific">Pyrinomonas methylaliphatogenes</name>
    <dbReference type="NCBI Taxonomy" id="454194"/>
    <lineage>
        <taxon>Bacteria</taxon>
        <taxon>Pseudomonadati</taxon>
        <taxon>Acidobacteriota</taxon>
        <taxon>Blastocatellia</taxon>
        <taxon>Blastocatellales</taxon>
        <taxon>Pyrinomonadaceae</taxon>
        <taxon>Pyrinomonas</taxon>
    </lineage>
</organism>
<keyword evidence="4" id="KW-0540">Nuclease</keyword>
<dbReference type="SMART" id="SM01027">
    <property type="entry name" value="Beta-Casp"/>
    <property type="match status" value="1"/>
</dbReference>
<evidence type="ECO:0000259" key="3">
    <source>
        <dbReference type="SMART" id="SM01027"/>
    </source>
</evidence>
<dbReference type="SMART" id="SM00849">
    <property type="entry name" value="Lactamase_B"/>
    <property type="match status" value="1"/>
</dbReference>
<dbReference type="PANTHER" id="PTHR11203">
    <property type="entry name" value="CLEAVAGE AND POLYADENYLATION SPECIFICITY FACTOR FAMILY MEMBER"/>
    <property type="match status" value="1"/>
</dbReference>
<sequence length="465" mass="51430">MLKLSFWGAAGTVTGSKYLIETERARVLVDCGLFQGLKELRELNWTDPPFDPAALDACLITHAHIDHIGYLPRLVARGFSGPIYCTRATAELLRVSLLDAARLQEEEADYRNRHGLTSHTPALPLYTEEDARAVFDLLRAASNDGTPVEAARGIGASFHVAGHILGASHILVEAEGVNAPPLRVLFSGDLGRLDQPIIRPPAPPPACDYLLLESTYGDQLHDRTPPKDLLAAVINEAAESDAPLLIPSFAIGRTQEILYLIRELEDEGRIPVLRVRVDSPMANAITQIYQNRSEEQDEEYRDLVVLKRRPLHTQSMLIASSREESKRLNEERGARIIISSSGMMTGGRVLHHAMRILPDERAIICFVGYQAAGTTGRKILDGAREVKIMKEMIPVRCRVRQISSLSAHADYEEMLAWLSGLERAPRTIFLTHGEPHAAEALRAHIAERFGWRAETASYGQTVALG</sequence>
<dbReference type="InterPro" id="IPR011108">
    <property type="entry name" value="RMMBL"/>
</dbReference>
<dbReference type="STRING" id="454194.PYK22_02785"/>
<accession>A0A0B6X094</accession>
<keyword evidence="5" id="KW-1185">Reference proteome</keyword>
<dbReference type="RefSeq" id="WP_060635690.1">
    <property type="nucleotide sequence ID" value="NZ_CBXV010000008.1"/>
</dbReference>
<dbReference type="GO" id="GO:0004521">
    <property type="term" value="F:RNA endonuclease activity"/>
    <property type="evidence" value="ECO:0007669"/>
    <property type="project" value="TreeGrafter"/>
</dbReference>
<name>A0A0B6X094_9BACT</name>
<reference evidence="4 5" key="1">
    <citation type="submission" date="2013-12" db="EMBL/GenBank/DDBJ databases">
        <authorList>
            <person name="Stott M."/>
        </authorList>
    </citation>
    <scope>NUCLEOTIDE SEQUENCE [LARGE SCALE GENOMIC DNA]</scope>
    <source>
        <strain evidence="4 5">K22</strain>
    </source>
</reference>
<evidence type="ECO:0000313" key="5">
    <source>
        <dbReference type="Proteomes" id="UP000031518"/>
    </source>
</evidence>
<feature type="domain" description="Metallo-beta-lactamase" evidence="2">
    <location>
        <begin position="14"/>
        <end position="233"/>
    </location>
</feature>
<dbReference type="Gene3D" id="3.40.50.10890">
    <property type="match status" value="1"/>
</dbReference>
<evidence type="ECO:0000256" key="1">
    <source>
        <dbReference type="ARBA" id="ARBA00022801"/>
    </source>
</evidence>
<dbReference type="EMBL" id="CBXV010000008">
    <property type="protein sequence ID" value="CDM66751.1"/>
    <property type="molecule type" value="Genomic_DNA"/>
</dbReference>
<dbReference type="InterPro" id="IPR050698">
    <property type="entry name" value="MBL"/>
</dbReference>
<dbReference type="PANTHER" id="PTHR11203:SF37">
    <property type="entry name" value="INTEGRATOR COMPLEX SUBUNIT 11"/>
    <property type="match status" value="1"/>
</dbReference>
<protein>
    <submittedName>
        <fullName evidence="4">Predicted exonuclease of the beta-lactamase fold involved in RNA processing</fullName>
    </submittedName>
</protein>
<keyword evidence="4" id="KW-0269">Exonuclease</keyword>
<dbReference type="Proteomes" id="UP000031518">
    <property type="component" value="Unassembled WGS sequence"/>
</dbReference>
<dbReference type="Gene3D" id="3.60.15.10">
    <property type="entry name" value="Ribonuclease Z/Hydroxyacylglutathione hydrolase-like"/>
    <property type="match status" value="1"/>
</dbReference>
<dbReference type="Pfam" id="PF10996">
    <property type="entry name" value="Beta-Casp"/>
    <property type="match status" value="1"/>
</dbReference>